<reference evidence="1" key="2">
    <citation type="journal article" date="2011" name="Microb. Ecol.">
        <title>Taxonomic and Functional Metagenomic Profiling of the Microbial Community in the Anoxic Sediment of a Sub-saline Shallow Lake (Laguna de Carrizo, Central Spain).</title>
        <authorList>
            <person name="Ferrer M."/>
            <person name="Guazzaroni M.E."/>
            <person name="Richter M."/>
            <person name="Garcia-Salamanca A."/>
            <person name="Yarza P."/>
            <person name="Suarez-Suarez A."/>
            <person name="Solano J."/>
            <person name="Alcaide M."/>
            <person name="van Dillewijn P."/>
            <person name="Molina-Henares M.A."/>
            <person name="Lopez-Cortes N."/>
            <person name="Al-Ramahi Y."/>
            <person name="Guerrero C."/>
            <person name="Acosta A."/>
            <person name="de Eugenio L.I."/>
            <person name="Martinez V."/>
            <person name="Marques S."/>
            <person name="Rojo F."/>
            <person name="Santero E."/>
            <person name="Genilloud O."/>
            <person name="Perez-Perez J."/>
            <person name="Rossello-Mora R."/>
            <person name="Ramos J.L."/>
        </authorList>
    </citation>
    <scope>NUCLEOTIDE SEQUENCE</scope>
</reference>
<name>D9PN02_9ZZZZ</name>
<reference evidence="1" key="1">
    <citation type="submission" date="2010-07" db="EMBL/GenBank/DDBJ databases">
        <authorList>
            <consortium name="CONSOLIDER consortium CSD2007-00005"/>
            <person name="Guazzaroni M.-E."/>
            <person name="Richter M."/>
            <person name="Garcia-Salamanca A."/>
            <person name="Yarza P."/>
            <person name="Ferrer M."/>
        </authorList>
    </citation>
    <scope>NUCLEOTIDE SEQUENCE</scope>
</reference>
<dbReference type="EMBL" id="ADZX01000904">
    <property type="protein sequence ID" value="EFK95062.1"/>
    <property type="molecule type" value="Genomic_DNA"/>
</dbReference>
<gene>
    <name evidence="1" type="ORF">LDC_2931</name>
</gene>
<organism evidence="1">
    <name type="scientific">sediment metagenome</name>
    <dbReference type="NCBI Taxonomy" id="749907"/>
    <lineage>
        <taxon>unclassified sequences</taxon>
        <taxon>metagenomes</taxon>
        <taxon>ecological metagenomes</taxon>
    </lineage>
</organism>
<dbReference type="AlphaFoldDB" id="D9PN02"/>
<sequence length="218" mass="25271">MDRMKMFVCSAFALIAAITVLNFTASAQEDAEQEDLDYADTPYVGEGGTFDAEMAKDYAELVDTYVDEKGTTWEVWLDDIGGQMWEESVDGPGTLGIIYHLFVPDYVYVWRSGYDVAHYYYTNPVSDGYLEYDSEIDCEGFDHCYKWYVWSWYADPCNPTEIRGRGRSVNDYCDSYYESPYRKGYAIPDGSWQYPTETPVCYDAGSYYYYYMRDQLAS</sequence>
<proteinExistence type="predicted"/>
<protein>
    <submittedName>
        <fullName evidence="1">Secreted protein</fullName>
    </submittedName>
</protein>
<accession>D9PN02</accession>
<comment type="caution">
    <text evidence="1">The sequence shown here is derived from an EMBL/GenBank/DDBJ whole genome shotgun (WGS) entry which is preliminary data.</text>
</comment>
<evidence type="ECO:0000313" key="1">
    <source>
        <dbReference type="EMBL" id="EFK95062.1"/>
    </source>
</evidence>